<protein>
    <recommendedName>
        <fullName evidence="6">CCHC-type domain-containing protein</fullName>
    </recommendedName>
</protein>
<dbReference type="Gene3D" id="2.40.70.10">
    <property type="entry name" value="Acid Proteases"/>
    <property type="match status" value="1"/>
</dbReference>
<evidence type="ECO:0000313" key="5">
    <source>
        <dbReference type="Proteomes" id="UP000050525"/>
    </source>
</evidence>
<sequence length="453" mass="52076">MEYPDMVAYANAQPMPMTTVDVLGQNLQALTQIVESQQQMFDRQQEWLRRSQVSFKMPKMTKDDDPEAYIEAFEHHALMTGLPQDYWASQLGALVVGAAQAAYWAILRDEAQDYEQVKQAILYRLEISPNHYRCLFRARKGPDQRRPWVLLQLLRDLLDKWVNPVGSDREDLADQVVLEQFQNDLEERTQRWVRQHSPRNCEEALKLAEAFAVVEASYPRERSSPGPVSVLSKEAEWWWPPIRGAGRHTVCFCCGQNGHLSRECPTQPTERWVPANKPRGFPDQRCSPEVSEPMDCSYASCEGNAIWSRPIVKAWVDSRPVRATLDSGCMQSMVRADMVRQQARRRVPPVTVACLHGEIEHVGWQWIQLRIMERQGEILVGVVPKLACEMLLGRDWTPLYDVLERVRDVELARKKMGTSEGWFEEVEEDPADAEESISLDLGNITSSRQLREA</sequence>
<name>A0A151P842_ALLMI</name>
<dbReference type="InterPro" id="IPR021109">
    <property type="entry name" value="Peptidase_aspartic_dom_sf"/>
</dbReference>
<dbReference type="Gene3D" id="1.10.4020.10">
    <property type="entry name" value="DNA breaking-rejoining enzymes"/>
    <property type="match status" value="1"/>
</dbReference>
<dbReference type="Pfam" id="PF00098">
    <property type="entry name" value="zf-CCHC"/>
    <property type="match status" value="1"/>
</dbReference>
<evidence type="ECO:0000256" key="1">
    <source>
        <dbReference type="PROSITE-ProRule" id="PRU00047"/>
    </source>
</evidence>
<feature type="domain" description="CCHC-type" evidence="2">
    <location>
        <begin position="251"/>
        <end position="265"/>
    </location>
</feature>
<evidence type="ECO:0000313" key="4">
    <source>
        <dbReference type="EMBL" id="KYO45261.1"/>
    </source>
</evidence>
<dbReference type="SUPFAM" id="SSF57756">
    <property type="entry name" value="Retrovirus zinc finger-like domains"/>
    <property type="match status" value="1"/>
</dbReference>
<dbReference type="InterPro" id="IPR003309">
    <property type="entry name" value="SCAN_dom"/>
</dbReference>
<dbReference type="GO" id="GO:0008270">
    <property type="term" value="F:zinc ion binding"/>
    <property type="evidence" value="ECO:0007669"/>
    <property type="project" value="UniProtKB-KW"/>
</dbReference>
<dbReference type="InterPro" id="IPR036875">
    <property type="entry name" value="Znf_CCHC_sf"/>
</dbReference>
<accession>A0A151P842</accession>
<evidence type="ECO:0008006" key="6">
    <source>
        <dbReference type="Google" id="ProtNLM"/>
    </source>
</evidence>
<dbReference type="InterPro" id="IPR001878">
    <property type="entry name" value="Znf_CCHC"/>
</dbReference>
<dbReference type="CDD" id="cd00303">
    <property type="entry name" value="retropepsin_like"/>
    <property type="match status" value="1"/>
</dbReference>
<dbReference type="SUPFAM" id="SSF50630">
    <property type="entry name" value="Acid proteases"/>
    <property type="match status" value="1"/>
</dbReference>
<reference evidence="4 5" key="1">
    <citation type="journal article" date="2012" name="Genome Biol.">
        <title>Sequencing three crocodilian genomes to illuminate the evolution of archosaurs and amniotes.</title>
        <authorList>
            <person name="St John J.A."/>
            <person name="Braun E.L."/>
            <person name="Isberg S.R."/>
            <person name="Miles L.G."/>
            <person name="Chong A.Y."/>
            <person name="Gongora J."/>
            <person name="Dalzell P."/>
            <person name="Moran C."/>
            <person name="Bed'hom B."/>
            <person name="Abzhanov A."/>
            <person name="Burgess S.C."/>
            <person name="Cooksey A.M."/>
            <person name="Castoe T.A."/>
            <person name="Crawford N.G."/>
            <person name="Densmore L.D."/>
            <person name="Drew J.C."/>
            <person name="Edwards S.V."/>
            <person name="Faircloth B.C."/>
            <person name="Fujita M.K."/>
            <person name="Greenwold M.J."/>
            <person name="Hoffmann F.G."/>
            <person name="Howard J.M."/>
            <person name="Iguchi T."/>
            <person name="Janes D.E."/>
            <person name="Khan S.Y."/>
            <person name="Kohno S."/>
            <person name="de Koning A.J."/>
            <person name="Lance S.L."/>
            <person name="McCarthy F.M."/>
            <person name="McCormack J.E."/>
            <person name="Merchant M.E."/>
            <person name="Peterson D.G."/>
            <person name="Pollock D.D."/>
            <person name="Pourmand N."/>
            <person name="Raney B.J."/>
            <person name="Roessler K.A."/>
            <person name="Sanford J.R."/>
            <person name="Sawyer R.H."/>
            <person name="Schmidt C.J."/>
            <person name="Triplett E.W."/>
            <person name="Tuberville T.D."/>
            <person name="Venegas-Anaya M."/>
            <person name="Howard J.T."/>
            <person name="Jarvis E.D."/>
            <person name="Guillette L.J.Jr."/>
            <person name="Glenn T.C."/>
            <person name="Green R.E."/>
            <person name="Ray D.A."/>
        </authorList>
    </citation>
    <scope>NUCLEOTIDE SEQUENCE [LARGE SCALE GENOMIC DNA]</scope>
    <source>
        <strain evidence="4">KSC_2009_1</strain>
    </source>
</reference>
<feature type="domain" description="SCAN box" evidence="3">
    <location>
        <begin position="133"/>
        <end position="209"/>
    </location>
</feature>
<dbReference type="EMBL" id="AKHW03000629">
    <property type="protein sequence ID" value="KYO45261.1"/>
    <property type="molecule type" value="Genomic_DNA"/>
</dbReference>
<dbReference type="Gene3D" id="4.10.60.10">
    <property type="entry name" value="Zinc finger, CCHC-type"/>
    <property type="match status" value="1"/>
</dbReference>
<dbReference type="InterPro" id="IPR038269">
    <property type="entry name" value="SCAN_sf"/>
</dbReference>
<dbReference type="GO" id="GO:0003676">
    <property type="term" value="F:nucleic acid binding"/>
    <property type="evidence" value="ECO:0007669"/>
    <property type="project" value="InterPro"/>
</dbReference>
<dbReference type="Proteomes" id="UP000050525">
    <property type="component" value="Unassembled WGS sequence"/>
</dbReference>
<dbReference type="SUPFAM" id="SSF47353">
    <property type="entry name" value="Retrovirus capsid dimerization domain-like"/>
    <property type="match status" value="1"/>
</dbReference>
<gene>
    <name evidence="4" type="ORF">Y1Q_0014706</name>
</gene>
<organism evidence="4 5">
    <name type="scientific">Alligator mississippiensis</name>
    <name type="common">American alligator</name>
    <dbReference type="NCBI Taxonomy" id="8496"/>
    <lineage>
        <taxon>Eukaryota</taxon>
        <taxon>Metazoa</taxon>
        <taxon>Chordata</taxon>
        <taxon>Craniata</taxon>
        <taxon>Vertebrata</taxon>
        <taxon>Euteleostomi</taxon>
        <taxon>Archelosauria</taxon>
        <taxon>Archosauria</taxon>
        <taxon>Crocodylia</taxon>
        <taxon>Alligatoridae</taxon>
        <taxon>Alligatorinae</taxon>
        <taxon>Alligator</taxon>
    </lineage>
</organism>
<dbReference type="AlphaFoldDB" id="A0A151P842"/>
<dbReference type="Pfam" id="PF02023">
    <property type="entry name" value="SCAN"/>
    <property type="match status" value="1"/>
</dbReference>
<proteinExistence type="predicted"/>
<keyword evidence="1" id="KW-0479">Metal-binding</keyword>
<dbReference type="PANTHER" id="PTHR46888:SF1">
    <property type="entry name" value="RIBONUCLEASE H"/>
    <property type="match status" value="1"/>
</dbReference>
<dbReference type="PANTHER" id="PTHR46888">
    <property type="entry name" value="ZINC KNUCKLE DOMAINCONTAINING PROTEIN-RELATED"/>
    <property type="match status" value="1"/>
</dbReference>
<dbReference type="PROSITE" id="PS50158">
    <property type="entry name" value="ZF_CCHC"/>
    <property type="match status" value="1"/>
</dbReference>
<keyword evidence="5" id="KW-1185">Reference proteome</keyword>
<dbReference type="SMART" id="SM00343">
    <property type="entry name" value="ZnF_C2HC"/>
    <property type="match status" value="1"/>
</dbReference>
<dbReference type="PROSITE" id="PS50804">
    <property type="entry name" value="SCAN_BOX"/>
    <property type="match status" value="1"/>
</dbReference>
<keyword evidence="1" id="KW-0863">Zinc-finger</keyword>
<evidence type="ECO:0000259" key="3">
    <source>
        <dbReference type="PROSITE" id="PS50804"/>
    </source>
</evidence>
<keyword evidence="1" id="KW-0862">Zinc</keyword>
<comment type="caution">
    <text evidence="4">The sequence shown here is derived from an EMBL/GenBank/DDBJ whole genome shotgun (WGS) entry which is preliminary data.</text>
</comment>
<evidence type="ECO:0000259" key="2">
    <source>
        <dbReference type="PROSITE" id="PS50158"/>
    </source>
</evidence>